<gene>
    <name evidence="7" type="ORF">AXG93_3960s1080</name>
</gene>
<dbReference type="SUPFAM" id="SSF47616">
    <property type="entry name" value="GST C-terminal domain-like"/>
    <property type="match status" value="1"/>
</dbReference>
<dbReference type="GO" id="GO:0005085">
    <property type="term" value="F:guanyl-nucleotide exchange factor activity"/>
    <property type="evidence" value="ECO:0007669"/>
    <property type="project" value="TreeGrafter"/>
</dbReference>
<evidence type="ECO:0000313" key="8">
    <source>
        <dbReference type="Proteomes" id="UP000077202"/>
    </source>
</evidence>
<dbReference type="GO" id="GO:0005829">
    <property type="term" value="C:cytosol"/>
    <property type="evidence" value="ECO:0007669"/>
    <property type="project" value="TreeGrafter"/>
</dbReference>
<dbReference type="InterPro" id="IPR036219">
    <property type="entry name" value="eEF-1beta-like_sf"/>
</dbReference>
<evidence type="ECO:0000256" key="2">
    <source>
        <dbReference type="ARBA" id="ARBA00011606"/>
    </source>
</evidence>
<dbReference type="Pfam" id="PF00736">
    <property type="entry name" value="EF1_GNE"/>
    <property type="match status" value="1"/>
</dbReference>
<comment type="caution">
    <text evidence="7">The sequence shown here is derived from an EMBL/GenBank/DDBJ whole genome shotgun (WGS) entry which is preliminary data.</text>
</comment>
<comment type="similarity">
    <text evidence="1">Belongs to the EF-1-beta/EF-1-delta family.</text>
</comment>
<dbReference type="EMBL" id="LVLJ01003657">
    <property type="protein sequence ID" value="OAE20219.1"/>
    <property type="molecule type" value="Genomic_DNA"/>
</dbReference>
<dbReference type="AlphaFoldDB" id="A0A176VH14"/>
<name>A0A176VH14_MARPO</name>
<dbReference type="InterPro" id="IPR014717">
    <property type="entry name" value="Transl_elong_EF1B/ribsomal_bS6"/>
</dbReference>
<organism evidence="7 8">
    <name type="scientific">Marchantia polymorpha subsp. ruderalis</name>
    <dbReference type="NCBI Taxonomy" id="1480154"/>
    <lineage>
        <taxon>Eukaryota</taxon>
        <taxon>Viridiplantae</taxon>
        <taxon>Streptophyta</taxon>
        <taxon>Embryophyta</taxon>
        <taxon>Marchantiophyta</taxon>
        <taxon>Marchantiopsida</taxon>
        <taxon>Marchantiidae</taxon>
        <taxon>Marchantiales</taxon>
        <taxon>Marchantiaceae</taxon>
        <taxon>Marchantia</taxon>
    </lineage>
</organism>
<reference evidence="7" key="1">
    <citation type="submission" date="2016-03" db="EMBL/GenBank/DDBJ databases">
        <title>Mechanisms controlling the formation of the plant cell surface in tip-growing cells are functionally conserved among land plants.</title>
        <authorList>
            <person name="Honkanen S."/>
            <person name="Jones V.A."/>
            <person name="Morieri G."/>
            <person name="Champion C."/>
            <person name="Hetherington A.J."/>
            <person name="Kelly S."/>
            <person name="Saint-Marcoux D."/>
            <person name="Proust H."/>
            <person name="Prescott H."/>
            <person name="Dolan L."/>
        </authorList>
    </citation>
    <scope>NUCLEOTIDE SEQUENCE [LARGE SCALE GENOMIC DNA]</scope>
    <source>
        <tissue evidence="7">Whole gametophyte</tissue>
    </source>
</reference>
<dbReference type="Gene3D" id="3.30.70.60">
    <property type="match status" value="1"/>
</dbReference>
<keyword evidence="4" id="KW-0648">Protein biosynthesis</keyword>
<dbReference type="GO" id="GO:0003746">
    <property type="term" value="F:translation elongation factor activity"/>
    <property type="evidence" value="ECO:0007669"/>
    <property type="project" value="UniProtKB-KW"/>
</dbReference>
<dbReference type="CDD" id="cd00292">
    <property type="entry name" value="EF1B"/>
    <property type="match status" value="1"/>
</dbReference>
<evidence type="ECO:0000256" key="1">
    <source>
        <dbReference type="ARBA" id="ARBA00007411"/>
    </source>
</evidence>
<feature type="transmembrane region" description="Helical" evidence="5">
    <location>
        <begin position="387"/>
        <end position="405"/>
    </location>
</feature>
<keyword evidence="8" id="KW-1185">Reference proteome</keyword>
<protein>
    <recommendedName>
        <fullName evidence="6">Translation elongation factor EF1B beta/delta subunit guanine nucleotide exchange domain-containing protein</fullName>
    </recommendedName>
</protein>
<evidence type="ECO:0000256" key="4">
    <source>
        <dbReference type="ARBA" id="ARBA00022917"/>
    </source>
</evidence>
<comment type="subunit">
    <text evidence="2">EF-1 is composed of 4 subunits: alpha, beta (1B-alpha=beta'), delta (1B-beta), and gamma (1B-gamma).</text>
</comment>
<dbReference type="Gene3D" id="1.20.1050.130">
    <property type="match status" value="1"/>
</dbReference>
<keyword evidence="5" id="KW-0812">Transmembrane</keyword>
<evidence type="ECO:0000256" key="5">
    <source>
        <dbReference type="SAM" id="Phobius"/>
    </source>
</evidence>
<dbReference type="SUPFAM" id="SSF54984">
    <property type="entry name" value="eEF-1beta-like"/>
    <property type="match status" value="1"/>
</dbReference>
<keyword evidence="3" id="KW-0251">Elongation factor</keyword>
<dbReference type="InterPro" id="IPR049720">
    <property type="entry name" value="EF1B_bsu/dsu"/>
</dbReference>
<dbReference type="FunFam" id="3.30.70.60:FF:000001">
    <property type="entry name" value="Elongation factor 1-beta 1 like"/>
    <property type="match status" value="1"/>
</dbReference>
<keyword evidence="5" id="KW-0472">Membrane</keyword>
<evidence type="ECO:0000256" key="3">
    <source>
        <dbReference type="ARBA" id="ARBA00022768"/>
    </source>
</evidence>
<evidence type="ECO:0000259" key="6">
    <source>
        <dbReference type="SMART" id="SM00888"/>
    </source>
</evidence>
<sequence>MATALYAMAINFDVTTDSGLAHLDNYLLTRSFITGHRPSRDDVTVFSAIAPPPRADGRFLNLSRWYAHIDSIVRATFPGAAQGVTFGRAGAGAALPPPVDVGPAIRTFPDAALENGDDSPRDSFGEFEQSRDSDDVEALAALAAAVGAGEAQAGDATPLASRGRSSILLEVKPWDDETDMEALERAVRAVELPGLQWGASRLEPVAFRINKLQIMMTIDDDLVSPDFVIEHHLTAEPANEHIQSCDIVASSDGRHRSTDDAAVPAVPPQTPAIRADRQSTIAKRGHGPSSGDRLKQSFQQISSEEVVGNSRLRTVIGRIRGGVGGAGAAGSGAGGKRGSNSDMENRLASIRVVHEHDDADEEQDVDASNVRPITPRVRSAMLSRLKLAFLLLLVYATLWFVLRFIRLSAAARMQRALLESGMDAILSSNPKAYSDTLH</sequence>
<dbReference type="PANTHER" id="PTHR11595">
    <property type="entry name" value="EF-HAND AND COILED-COIL DOMAIN-CONTAINING FAMILY MEMBER"/>
    <property type="match status" value="1"/>
</dbReference>
<dbReference type="Proteomes" id="UP000077202">
    <property type="component" value="Unassembled WGS sequence"/>
</dbReference>
<dbReference type="SMART" id="SM00888">
    <property type="entry name" value="EF1_GNE"/>
    <property type="match status" value="1"/>
</dbReference>
<dbReference type="PANTHER" id="PTHR11595:SF21">
    <property type="entry name" value="ELONGATION FACTOR 1-BETA"/>
    <property type="match status" value="1"/>
</dbReference>
<evidence type="ECO:0000313" key="7">
    <source>
        <dbReference type="EMBL" id="OAE20219.1"/>
    </source>
</evidence>
<feature type="domain" description="Translation elongation factor EF1B beta/delta subunit guanine nucleotide exchange" evidence="6">
    <location>
        <begin position="164"/>
        <end position="253"/>
    </location>
</feature>
<dbReference type="GO" id="GO:0005853">
    <property type="term" value="C:eukaryotic translation elongation factor 1 complex"/>
    <property type="evidence" value="ECO:0007669"/>
    <property type="project" value="InterPro"/>
</dbReference>
<dbReference type="InterPro" id="IPR014038">
    <property type="entry name" value="EF1B_bsu/dsu_GNE"/>
</dbReference>
<proteinExistence type="inferred from homology"/>
<keyword evidence="5" id="KW-1133">Transmembrane helix</keyword>
<dbReference type="InterPro" id="IPR036282">
    <property type="entry name" value="Glutathione-S-Trfase_C_sf"/>
</dbReference>
<accession>A0A176VH14</accession>